<dbReference type="PANTHER" id="PTHR42663:SF6">
    <property type="entry name" value="HYDROLASE C777.06C-RELATED"/>
    <property type="match status" value="1"/>
</dbReference>
<sequence>MKITLLGTGTSMGVPMIACNCAVCRSTDSRDKRTRSSVKIEYDDQTLVVDAGPDFRQQMLASGTQRLSAILFTHEHKDHTAGLDDVRAFNWINREPSHLYGEKRVLDALKREYSYAFKDKDERYPGVPELLLNEIDLNPFVAAGMMVQPLRVFHHKMPVLGFRIEDFSYITDGSLIPDESMEIVRNSKVLVINALRIEPHASHFNLKQALQVIEELKPEKAFLTHISHHMGFHEEVSKTLPPNVFLGYDGLEMEI</sequence>
<gene>
    <name evidence="2" type="ORF">DFO77_10371</name>
</gene>
<dbReference type="PANTHER" id="PTHR42663">
    <property type="entry name" value="HYDROLASE C777.06C-RELATED-RELATED"/>
    <property type="match status" value="1"/>
</dbReference>
<dbReference type="CDD" id="cd16279">
    <property type="entry name" value="metallo-hydrolase-like_MBL-fold"/>
    <property type="match status" value="1"/>
</dbReference>
<evidence type="ECO:0000313" key="3">
    <source>
        <dbReference type="Proteomes" id="UP000252733"/>
    </source>
</evidence>
<keyword evidence="3" id="KW-1185">Reference proteome</keyword>
<dbReference type="SMART" id="SM00849">
    <property type="entry name" value="Lactamase_B"/>
    <property type="match status" value="1"/>
</dbReference>
<dbReference type="Pfam" id="PF12706">
    <property type="entry name" value="Lactamase_B_2"/>
    <property type="match status" value="1"/>
</dbReference>
<dbReference type="AlphaFoldDB" id="A0A368VBV6"/>
<evidence type="ECO:0000259" key="1">
    <source>
        <dbReference type="SMART" id="SM00849"/>
    </source>
</evidence>
<reference evidence="2 3" key="1">
    <citation type="submission" date="2018-07" db="EMBL/GenBank/DDBJ databases">
        <title>Freshwater and sediment microbial communities from various areas in North America, analyzing microbe dynamics in response to fracking.</title>
        <authorList>
            <person name="Lamendella R."/>
        </authorList>
    </citation>
    <scope>NUCLEOTIDE SEQUENCE [LARGE SCALE GENOMIC DNA]</scope>
    <source>
        <strain evidence="2 3">160A</strain>
    </source>
</reference>
<proteinExistence type="predicted"/>
<feature type="domain" description="Metallo-beta-lactamase" evidence="1">
    <location>
        <begin position="34"/>
        <end position="225"/>
    </location>
</feature>
<dbReference type="EMBL" id="QPIZ01000003">
    <property type="protein sequence ID" value="RCW38606.1"/>
    <property type="molecule type" value="Genomic_DNA"/>
</dbReference>
<organism evidence="2 3">
    <name type="scientific">Marinilabilia salmonicolor</name>
    <dbReference type="NCBI Taxonomy" id="989"/>
    <lineage>
        <taxon>Bacteria</taxon>
        <taxon>Pseudomonadati</taxon>
        <taxon>Bacteroidota</taxon>
        <taxon>Bacteroidia</taxon>
        <taxon>Marinilabiliales</taxon>
        <taxon>Marinilabiliaceae</taxon>
        <taxon>Marinilabilia</taxon>
    </lineage>
</organism>
<evidence type="ECO:0000313" key="2">
    <source>
        <dbReference type="EMBL" id="RCW38606.1"/>
    </source>
</evidence>
<dbReference type="Proteomes" id="UP000252733">
    <property type="component" value="Unassembled WGS sequence"/>
</dbReference>
<protein>
    <submittedName>
        <fullName evidence="2">Phosphoribosyl 1,2-cyclic phosphate phosphodiesterase</fullName>
    </submittedName>
</protein>
<dbReference type="InterPro" id="IPR036866">
    <property type="entry name" value="RibonucZ/Hydroxyglut_hydro"/>
</dbReference>
<accession>A0A368VBV6</accession>
<dbReference type="InterPro" id="IPR001279">
    <property type="entry name" value="Metallo-B-lactamas"/>
</dbReference>
<comment type="caution">
    <text evidence="2">The sequence shown here is derived from an EMBL/GenBank/DDBJ whole genome shotgun (WGS) entry which is preliminary data.</text>
</comment>
<dbReference type="SUPFAM" id="SSF56281">
    <property type="entry name" value="Metallo-hydrolase/oxidoreductase"/>
    <property type="match status" value="1"/>
</dbReference>
<name>A0A368VBV6_9BACT</name>
<dbReference type="RefSeq" id="WP_114436398.1">
    <property type="nucleotide sequence ID" value="NZ_QPIZ01000003.1"/>
</dbReference>
<dbReference type="Gene3D" id="3.60.15.10">
    <property type="entry name" value="Ribonuclease Z/Hydroxyacylglutathione hydrolase-like"/>
    <property type="match status" value="1"/>
</dbReference>